<dbReference type="Pfam" id="PF00001">
    <property type="entry name" value="7tm_1"/>
    <property type="match status" value="1"/>
</dbReference>
<feature type="transmembrane region" description="Helical" evidence="7">
    <location>
        <begin position="63"/>
        <end position="83"/>
    </location>
</feature>
<gene>
    <name evidence="8" type="ORF">L9F63_023672</name>
</gene>
<proteinExistence type="predicted"/>
<organism evidence="8 9">
    <name type="scientific">Diploptera punctata</name>
    <name type="common">Pacific beetle cockroach</name>
    <dbReference type="NCBI Taxonomy" id="6984"/>
    <lineage>
        <taxon>Eukaryota</taxon>
        <taxon>Metazoa</taxon>
        <taxon>Ecdysozoa</taxon>
        <taxon>Arthropoda</taxon>
        <taxon>Hexapoda</taxon>
        <taxon>Insecta</taxon>
        <taxon>Pterygota</taxon>
        <taxon>Neoptera</taxon>
        <taxon>Polyneoptera</taxon>
        <taxon>Dictyoptera</taxon>
        <taxon>Blattodea</taxon>
        <taxon>Blaberoidea</taxon>
        <taxon>Blaberidae</taxon>
        <taxon>Diplopterinae</taxon>
        <taxon>Diploptera</taxon>
    </lineage>
</organism>
<comment type="caution">
    <text evidence="8">The sequence shown here is derived from an EMBL/GenBank/DDBJ whole genome shotgun (WGS) entry which is preliminary data.</text>
</comment>
<dbReference type="InterPro" id="IPR000276">
    <property type="entry name" value="GPCR_Rhodpsn"/>
</dbReference>
<feature type="transmembrane region" description="Helical" evidence="7">
    <location>
        <begin position="15"/>
        <end position="34"/>
    </location>
</feature>
<evidence type="ECO:0000256" key="5">
    <source>
        <dbReference type="ARBA" id="ARBA00023136"/>
    </source>
</evidence>
<keyword evidence="2" id="KW-1003">Cell membrane</keyword>
<evidence type="ECO:0000313" key="9">
    <source>
        <dbReference type="Proteomes" id="UP001233999"/>
    </source>
</evidence>
<keyword evidence="4 7" id="KW-1133">Transmembrane helix</keyword>
<evidence type="ECO:0000256" key="4">
    <source>
        <dbReference type="ARBA" id="ARBA00022989"/>
    </source>
</evidence>
<comment type="subcellular location">
    <subcellularLocation>
        <location evidence="1">Cell membrane</location>
        <topology evidence="1">Multi-pass membrane protein</topology>
    </subcellularLocation>
</comment>
<reference evidence="8" key="2">
    <citation type="submission" date="2023-05" db="EMBL/GenBank/DDBJ databases">
        <authorList>
            <person name="Fouks B."/>
        </authorList>
    </citation>
    <scope>NUCLEOTIDE SEQUENCE</scope>
    <source>
        <strain evidence="8">Stay&amp;Tobe</strain>
        <tissue evidence="8">Testes</tissue>
    </source>
</reference>
<sequence length="170" mass="18827">MHPFERRFTKLRTKLILVGIWVAAIAISGVQLRIARTVRFKYAGEWHWDCGEQWESKSDGQSYTIVIFSATFAVPLLSLAFTYTCVGRRPLVTGVARKCRSNAGFGTAPSKKKDNKDASDNSSSICALLASTANLSPTVLLCTWVRLVPNRIREKTLCPVILCMSLVGKC</sequence>
<keyword evidence="6" id="KW-0675">Receptor</keyword>
<keyword evidence="3 7" id="KW-0812">Transmembrane</keyword>
<evidence type="ECO:0000313" key="8">
    <source>
        <dbReference type="EMBL" id="KAJ9581152.1"/>
    </source>
</evidence>
<evidence type="ECO:0000256" key="3">
    <source>
        <dbReference type="ARBA" id="ARBA00022692"/>
    </source>
</evidence>
<dbReference type="Gene3D" id="1.20.1070.10">
    <property type="entry name" value="Rhodopsin 7-helix transmembrane proteins"/>
    <property type="match status" value="1"/>
</dbReference>
<dbReference type="PANTHER" id="PTHR24241:SF76">
    <property type="entry name" value="NEUROPEPTIDE SIFAMIDE RECEPTOR"/>
    <property type="match status" value="1"/>
</dbReference>
<protein>
    <submittedName>
        <fullName evidence="8">Uncharacterized protein</fullName>
    </submittedName>
</protein>
<accession>A0AAD7ZIV2</accession>
<evidence type="ECO:0000256" key="6">
    <source>
        <dbReference type="ARBA" id="ARBA00023170"/>
    </source>
</evidence>
<dbReference type="GO" id="GO:0032870">
    <property type="term" value="P:cellular response to hormone stimulus"/>
    <property type="evidence" value="ECO:0007669"/>
    <property type="project" value="TreeGrafter"/>
</dbReference>
<keyword evidence="5 7" id="KW-0472">Membrane</keyword>
<dbReference type="GO" id="GO:0005886">
    <property type="term" value="C:plasma membrane"/>
    <property type="evidence" value="ECO:0007669"/>
    <property type="project" value="UniProtKB-SubCell"/>
</dbReference>
<evidence type="ECO:0000256" key="7">
    <source>
        <dbReference type="SAM" id="Phobius"/>
    </source>
</evidence>
<evidence type="ECO:0000256" key="1">
    <source>
        <dbReference type="ARBA" id="ARBA00004651"/>
    </source>
</evidence>
<dbReference type="AlphaFoldDB" id="A0AAD7ZIV2"/>
<reference evidence="8" key="1">
    <citation type="journal article" date="2023" name="IScience">
        <title>Live-bearing cockroach genome reveals convergent evolutionary mechanisms linked to viviparity in insects and beyond.</title>
        <authorList>
            <person name="Fouks B."/>
            <person name="Harrison M.C."/>
            <person name="Mikhailova A.A."/>
            <person name="Marchal E."/>
            <person name="English S."/>
            <person name="Carruthers M."/>
            <person name="Jennings E.C."/>
            <person name="Chiamaka E.L."/>
            <person name="Frigard R.A."/>
            <person name="Pippel M."/>
            <person name="Attardo G.M."/>
            <person name="Benoit J.B."/>
            <person name="Bornberg-Bauer E."/>
            <person name="Tobe S.S."/>
        </authorList>
    </citation>
    <scope>NUCLEOTIDE SEQUENCE</scope>
    <source>
        <strain evidence="8">Stay&amp;Tobe</strain>
    </source>
</reference>
<name>A0AAD7ZIV2_DIPPU</name>
<dbReference type="Proteomes" id="UP001233999">
    <property type="component" value="Unassembled WGS sequence"/>
</dbReference>
<dbReference type="PANTHER" id="PTHR24241">
    <property type="entry name" value="NEUROPEPTIDE RECEPTOR-RELATED G-PROTEIN COUPLED RECEPTOR"/>
    <property type="match status" value="1"/>
</dbReference>
<evidence type="ECO:0000256" key="2">
    <source>
        <dbReference type="ARBA" id="ARBA00022475"/>
    </source>
</evidence>
<keyword evidence="9" id="KW-1185">Reference proteome</keyword>
<dbReference type="GO" id="GO:0004930">
    <property type="term" value="F:G protein-coupled receptor activity"/>
    <property type="evidence" value="ECO:0007669"/>
    <property type="project" value="InterPro"/>
</dbReference>
<dbReference type="EMBL" id="JASPKZ010008005">
    <property type="protein sequence ID" value="KAJ9581152.1"/>
    <property type="molecule type" value="Genomic_DNA"/>
</dbReference>
<dbReference type="SUPFAM" id="SSF81321">
    <property type="entry name" value="Family A G protein-coupled receptor-like"/>
    <property type="match status" value="1"/>
</dbReference>
<dbReference type="GO" id="GO:0042277">
    <property type="term" value="F:peptide binding"/>
    <property type="evidence" value="ECO:0007669"/>
    <property type="project" value="TreeGrafter"/>
</dbReference>